<dbReference type="Pfam" id="PF24981">
    <property type="entry name" value="Beta-prop_ATRN-LZTR1"/>
    <property type="match status" value="1"/>
</dbReference>
<accession>A0A0N4ZMZ7</accession>
<keyword evidence="4" id="KW-1185">Reference proteome</keyword>
<organism evidence="4 5">
    <name type="scientific">Parastrongyloides trichosuri</name>
    <name type="common">Possum-specific nematode worm</name>
    <dbReference type="NCBI Taxonomy" id="131310"/>
    <lineage>
        <taxon>Eukaryota</taxon>
        <taxon>Metazoa</taxon>
        <taxon>Ecdysozoa</taxon>
        <taxon>Nematoda</taxon>
        <taxon>Chromadorea</taxon>
        <taxon>Rhabditida</taxon>
        <taxon>Tylenchina</taxon>
        <taxon>Panagrolaimomorpha</taxon>
        <taxon>Strongyloidoidea</taxon>
        <taxon>Strongyloididae</taxon>
        <taxon>Parastrongyloides</taxon>
    </lineage>
</organism>
<dbReference type="STRING" id="131310.A0A0N4ZMZ7"/>
<sequence>MTLIQLEVLKRKETIKSDYENNLYYLLDDVRIHNNVSNIGDRLWFIYVTNWFIYCPESKVNDCIVFLDLVTKYEDLCPFEVQNAINEYKNQRRIMTDEVNDDFIKYLKEIYKKVKSFNCTCENCLIFTVLSDDEEEINSMDVPKVMKDSNGKLYGKEYLNFCDSFEEKILLSTSKVDNSQNVSTFSMEIQTEDQTIYDDCRSVSLSSLRDKNSIYQPSSGLYIIGGRYEGKSSKENLIYFNPYDKMTVSMKDCFIDRIGCKAEYKDGKIFLFGGFNSNDEFCTRVKSLNVSSVDVGGKISELDLSLFCDRISHSTILINNDVYVIGGHMNDNSNEAIVKYDLSSETKSVIPVEDDFCVFGHILVEYNKAIYIVGGINQKSENVMTLFDPRDHNVLKKLTPSSIECFKSGVVLNGNIITSMGGLLHEIEHEREYVSDHVMHYDPRANNWIVDETPCLKPFYSGGVFQDGKKCFVFGGYDSNFSPQKVVQVYEKNEWKHSVDLDKPYADFGYVVAPY</sequence>
<evidence type="ECO:0000256" key="1">
    <source>
        <dbReference type="ARBA" id="ARBA00022441"/>
    </source>
</evidence>
<keyword evidence="1" id="KW-0880">Kelch repeat</keyword>
<keyword evidence="2" id="KW-0677">Repeat</keyword>
<reference evidence="5" key="1">
    <citation type="submission" date="2017-02" db="UniProtKB">
        <authorList>
            <consortium name="WormBaseParasite"/>
        </authorList>
    </citation>
    <scope>IDENTIFICATION</scope>
</reference>
<protein>
    <submittedName>
        <fullName evidence="5">Kelch-like protein</fullName>
    </submittedName>
</protein>
<dbReference type="AlphaFoldDB" id="A0A0N4ZMZ7"/>
<dbReference type="InterPro" id="IPR056737">
    <property type="entry name" value="Beta-prop_ATRN-MKLN-like"/>
</dbReference>
<evidence type="ECO:0000313" key="5">
    <source>
        <dbReference type="WBParaSite" id="PTRK_0000991300.1"/>
    </source>
</evidence>
<evidence type="ECO:0000313" key="4">
    <source>
        <dbReference type="Proteomes" id="UP000038045"/>
    </source>
</evidence>
<evidence type="ECO:0000256" key="2">
    <source>
        <dbReference type="ARBA" id="ARBA00022737"/>
    </source>
</evidence>
<feature type="domain" description="Attractin/MKLN-like beta-propeller" evidence="3">
    <location>
        <begin position="221"/>
        <end position="481"/>
    </location>
</feature>
<dbReference type="Proteomes" id="UP000038045">
    <property type="component" value="Unplaced"/>
</dbReference>
<dbReference type="WBParaSite" id="PTRK_0000991300.1">
    <property type="protein sequence ID" value="PTRK_0000991300.1"/>
    <property type="gene ID" value="PTRK_0000991300"/>
</dbReference>
<proteinExistence type="predicted"/>
<dbReference type="Gene3D" id="2.120.10.80">
    <property type="entry name" value="Kelch-type beta propeller"/>
    <property type="match status" value="2"/>
</dbReference>
<dbReference type="SUPFAM" id="SSF117281">
    <property type="entry name" value="Kelch motif"/>
    <property type="match status" value="1"/>
</dbReference>
<dbReference type="InterPro" id="IPR015915">
    <property type="entry name" value="Kelch-typ_b-propeller"/>
</dbReference>
<dbReference type="PANTHER" id="PTHR45632">
    <property type="entry name" value="LD33804P"/>
    <property type="match status" value="1"/>
</dbReference>
<name>A0A0N4ZMZ7_PARTI</name>
<dbReference type="PANTHER" id="PTHR45632:SF3">
    <property type="entry name" value="KELCH-LIKE PROTEIN 32"/>
    <property type="match status" value="1"/>
</dbReference>
<evidence type="ECO:0000259" key="3">
    <source>
        <dbReference type="Pfam" id="PF24981"/>
    </source>
</evidence>